<protein>
    <recommendedName>
        <fullName evidence="7">4-hydroxythreonine-4-phosphate dehydrogenase</fullName>
        <ecNumber evidence="7">1.1.1.262</ecNumber>
    </recommendedName>
    <alternativeName>
        <fullName evidence="7">4-(phosphohydroxy)-L-threonine dehydrogenase</fullName>
    </alternativeName>
</protein>
<comment type="miscellaneous">
    <text evidence="7">The active site is located at the dimer interface.</text>
</comment>
<evidence type="ECO:0000256" key="4">
    <source>
        <dbReference type="ARBA" id="ARBA00023002"/>
    </source>
</evidence>
<evidence type="ECO:0000313" key="9">
    <source>
        <dbReference type="Proteomes" id="UP001529369"/>
    </source>
</evidence>
<evidence type="ECO:0000256" key="7">
    <source>
        <dbReference type="HAMAP-Rule" id="MF_00536"/>
    </source>
</evidence>
<feature type="binding site" evidence="7">
    <location>
        <position position="279"/>
    </location>
    <ligand>
        <name>substrate</name>
    </ligand>
</feature>
<evidence type="ECO:0000256" key="5">
    <source>
        <dbReference type="ARBA" id="ARBA00023027"/>
    </source>
</evidence>
<comment type="subunit">
    <text evidence="7">Homodimer.</text>
</comment>
<keyword evidence="2 7" id="KW-0479">Metal-binding</keyword>
<feature type="binding site" evidence="7">
    <location>
        <position position="140"/>
    </location>
    <ligand>
        <name>substrate</name>
    </ligand>
</feature>
<dbReference type="Gene3D" id="3.40.718.10">
    <property type="entry name" value="Isopropylmalate Dehydrogenase"/>
    <property type="match status" value="1"/>
</dbReference>
<sequence length="357" mass="36768">MMDTSRPVHPSPAPLPLALTMGEPAGIGGEIAVGAWQALRGSGPVFFLIDDAERLAGAPVRRIEAPEQAAAVFATALPVLHRPLARPTVPGRLDPANAPAVIAAIDEAVALALAGRAAGVVTNPIQKSALYAAGFAHPGHTEYLFALAGAGPAPVMLLACPELRVVPVTIHEPLRQAIARLTPALIVEVARLTAAGLRQDFGIAAPRLAIAGLNPHAGEDGTLGTEDRDIVAPAVATLRAEGIDARGPIPPDTMFTAKARPGYDVAIGLYHDQALIPIKTLDVAGGVNVTLGLRIVRTSPDHGTALDIAGTGQADPGSLIAAIRLAAEIAANRRRLEVDNQAGHLAERPAEPRNAAR</sequence>
<dbReference type="Pfam" id="PF04166">
    <property type="entry name" value="PdxA"/>
    <property type="match status" value="1"/>
</dbReference>
<feature type="binding site" evidence="7">
    <location>
        <position position="288"/>
    </location>
    <ligand>
        <name>substrate</name>
    </ligand>
</feature>
<evidence type="ECO:0000256" key="2">
    <source>
        <dbReference type="ARBA" id="ARBA00022723"/>
    </source>
</evidence>
<gene>
    <name evidence="7 8" type="primary">pdxA</name>
    <name evidence="8" type="ORF">QWZ14_09435</name>
</gene>
<keyword evidence="3 7" id="KW-0521">NADP</keyword>
<comment type="subcellular location">
    <subcellularLocation>
        <location evidence="7">Cytoplasm</location>
    </subcellularLocation>
</comment>
<dbReference type="SUPFAM" id="SSF53659">
    <property type="entry name" value="Isocitrate/Isopropylmalate dehydrogenase-like"/>
    <property type="match status" value="1"/>
</dbReference>
<keyword evidence="7" id="KW-0862">Zinc</keyword>
<dbReference type="GO" id="GO:0050570">
    <property type="term" value="F:4-hydroxythreonine-4-phosphate dehydrogenase activity"/>
    <property type="evidence" value="ECO:0007669"/>
    <property type="project" value="UniProtKB-EC"/>
</dbReference>
<organism evidence="8 9">
    <name type="scientific">Paeniroseomonas aquatica</name>
    <dbReference type="NCBI Taxonomy" id="373043"/>
    <lineage>
        <taxon>Bacteria</taxon>
        <taxon>Pseudomonadati</taxon>
        <taxon>Pseudomonadota</taxon>
        <taxon>Alphaproteobacteria</taxon>
        <taxon>Acetobacterales</taxon>
        <taxon>Acetobacteraceae</taxon>
        <taxon>Paeniroseomonas</taxon>
    </lineage>
</organism>
<comment type="function">
    <text evidence="7">Catalyzes the NAD(P)-dependent oxidation of 4-(phosphooxy)-L-threonine (HTP) into 2-amino-3-oxo-4-(phosphooxy)butyric acid which spontaneously decarboxylates to form 3-amino-2-oxopropyl phosphate (AHAP).</text>
</comment>
<keyword evidence="9" id="KW-1185">Reference proteome</keyword>
<comment type="caution">
    <text evidence="8">The sequence shown here is derived from an EMBL/GenBank/DDBJ whole genome shotgun (WGS) entry which is preliminary data.</text>
</comment>
<dbReference type="InterPro" id="IPR037510">
    <property type="entry name" value="PdxA"/>
</dbReference>
<dbReference type="PANTHER" id="PTHR30004:SF6">
    <property type="entry name" value="D-THREONATE 4-PHOSPHATE DEHYDROGENASE"/>
    <property type="match status" value="1"/>
</dbReference>
<reference evidence="9" key="1">
    <citation type="journal article" date="2019" name="Int. J. Syst. Evol. Microbiol.">
        <title>The Global Catalogue of Microorganisms (GCM) 10K type strain sequencing project: providing services to taxonomists for standard genome sequencing and annotation.</title>
        <authorList>
            <consortium name="The Broad Institute Genomics Platform"/>
            <consortium name="The Broad Institute Genome Sequencing Center for Infectious Disease"/>
            <person name="Wu L."/>
            <person name="Ma J."/>
        </authorList>
    </citation>
    <scope>NUCLEOTIDE SEQUENCE [LARGE SCALE GENOMIC DNA]</scope>
    <source>
        <strain evidence="9">CECT 7131</strain>
    </source>
</reference>
<feature type="binding site" evidence="7">
    <location>
        <position position="171"/>
    </location>
    <ligand>
        <name>a divalent metal cation</name>
        <dbReference type="ChEBI" id="CHEBI:60240"/>
        <note>ligand shared between dimeric partners</note>
    </ligand>
</feature>
<name>A0ABT8A480_9PROT</name>
<feature type="binding site" evidence="7">
    <location>
        <position position="271"/>
    </location>
    <ligand>
        <name>a divalent metal cation</name>
        <dbReference type="ChEBI" id="CHEBI:60240"/>
        <note>ligand shared between dimeric partners</note>
    </ligand>
</feature>
<dbReference type="Proteomes" id="UP001529369">
    <property type="component" value="Unassembled WGS sequence"/>
</dbReference>
<feature type="binding site" evidence="7">
    <location>
        <position position="216"/>
    </location>
    <ligand>
        <name>a divalent metal cation</name>
        <dbReference type="ChEBI" id="CHEBI:60240"/>
        <note>ligand shared between dimeric partners</note>
    </ligand>
</feature>
<keyword evidence="1 7" id="KW-0963">Cytoplasm</keyword>
<accession>A0ABT8A480</accession>
<dbReference type="NCBIfam" id="TIGR00557">
    <property type="entry name" value="pdxA"/>
    <property type="match status" value="1"/>
</dbReference>
<keyword evidence="5 7" id="KW-0520">NAD</keyword>
<dbReference type="NCBIfam" id="NF003699">
    <property type="entry name" value="PRK05312.1"/>
    <property type="match status" value="1"/>
</dbReference>
<evidence type="ECO:0000256" key="1">
    <source>
        <dbReference type="ARBA" id="ARBA00022490"/>
    </source>
</evidence>
<comment type="cofactor">
    <cofactor evidence="7">
        <name>Zn(2+)</name>
        <dbReference type="ChEBI" id="CHEBI:29105"/>
    </cofactor>
    <cofactor evidence="7">
        <name>Mg(2+)</name>
        <dbReference type="ChEBI" id="CHEBI:18420"/>
    </cofactor>
    <cofactor evidence="7">
        <name>Co(2+)</name>
        <dbReference type="ChEBI" id="CHEBI:48828"/>
    </cofactor>
    <text evidence="7">Binds 1 divalent metal cation per subunit. Can use ions such as Zn(2+), Mg(2+) or Co(2+).</text>
</comment>
<dbReference type="RefSeq" id="WP_290316385.1">
    <property type="nucleotide sequence ID" value="NZ_JAUFPN010000107.1"/>
</dbReference>
<comment type="pathway">
    <text evidence="7">Cofactor biosynthesis; pyridoxine 5'-phosphate biosynthesis; pyridoxine 5'-phosphate from D-erythrose 4-phosphate: step 4/5.</text>
</comment>
<evidence type="ECO:0000256" key="3">
    <source>
        <dbReference type="ARBA" id="ARBA00022857"/>
    </source>
</evidence>
<dbReference type="InterPro" id="IPR005255">
    <property type="entry name" value="PdxA_fam"/>
</dbReference>
<keyword evidence="6 7" id="KW-0664">Pyridoxine biosynthesis</keyword>
<keyword evidence="7" id="KW-0170">Cobalt</keyword>
<comment type="catalytic activity">
    <reaction evidence="7">
        <text>4-(phosphooxy)-L-threonine + NAD(+) = 3-amino-2-oxopropyl phosphate + CO2 + NADH</text>
        <dbReference type="Rhea" id="RHEA:32275"/>
        <dbReference type="ChEBI" id="CHEBI:16526"/>
        <dbReference type="ChEBI" id="CHEBI:57279"/>
        <dbReference type="ChEBI" id="CHEBI:57540"/>
        <dbReference type="ChEBI" id="CHEBI:57945"/>
        <dbReference type="ChEBI" id="CHEBI:58452"/>
        <dbReference type="EC" id="1.1.1.262"/>
    </reaction>
</comment>
<dbReference type="EC" id="1.1.1.262" evidence="7"/>
<dbReference type="EMBL" id="JAUFPN010000107">
    <property type="protein sequence ID" value="MDN3564585.1"/>
    <property type="molecule type" value="Genomic_DNA"/>
</dbReference>
<dbReference type="HAMAP" id="MF_00536">
    <property type="entry name" value="PdxA"/>
    <property type="match status" value="1"/>
</dbReference>
<keyword evidence="7" id="KW-0460">Magnesium</keyword>
<proteinExistence type="inferred from homology"/>
<evidence type="ECO:0000313" key="8">
    <source>
        <dbReference type="EMBL" id="MDN3564585.1"/>
    </source>
</evidence>
<dbReference type="PANTHER" id="PTHR30004">
    <property type="entry name" value="4-HYDROXYTHREONINE-4-PHOSPHATE DEHYDROGENASE"/>
    <property type="match status" value="1"/>
</dbReference>
<evidence type="ECO:0000256" key="6">
    <source>
        <dbReference type="ARBA" id="ARBA00023096"/>
    </source>
</evidence>
<feature type="binding site" evidence="7">
    <location>
        <position position="141"/>
    </location>
    <ligand>
        <name>substrate</name>
    </ligand>
</feature>
<feature type="binding site" evidence="7">
    <location>
        <position position="297"/>
    </location>
    <ligand>
        <name>substrate</name>
    </ligand>
</feature>
<keyword evidence="4 7" id="KW-0560">Oxidoreductase</keyword>
<comment type="similarity">
    <text evidence="7">Belongs to the PdxA family.</text>
</comment>